<feature type="signal peptide" evidence="2">
    <location>
        <begin position="1"/>
        <end position="27"/>
    </location>
</feature>
<feature type="region of interest" description="Disordered" evidence="1">
    <location>
        <begin position="1403"/>
        <end position="1428"/>
    </location>
</feature>
<evidence type="ECO:0000256" key="2">
    <source>
        <dbReference type="SAM" id="SignalP"/>
    </source>
</evidence>
<feature type="compositionally biased region" description="Basic and acidic residues" evidence="1">
    <location>
        <begin position="174"/>
        <end position="184"/>
    </location>
</feature>
<dbReference type="PANTHER" id="PTHR23159">
    <property type="entry name" value="CENTROSOMAL PROTEIN 2"/>
    <property type="match status" value="1"/>
</dbReference>
<dbReference type="PANTHER" id="PTHR23159:SF31">
    <property type="entry name" value="CENTROSOME-ASSOCIATED PROTEIN CEP250 ISOFORM X1"/>
    <property type="match status" value="1"/>
</dbReference>
<feature type="compositionally biased region" description="Basic and acidic residues" evidence="1">
    <location>
        <begin position="927"/>
        <end position="936"/>
    </location>
</feature>
<feature type="region of interest" description="Disordered" evidence="1">
    <location>
        <begin position="579"/>
        <end position="699"/>
    </location>
</feature>
<feature type="region of interest" description="Disordered" evidence="1">
    <location>
        <begin position="1036"/>
        <end position="1127"/>
    </location>
</feature>
<evidence type="ECO:0000313" key="3">
    <source>
        <dbReference type="EMBL" id="KAL3789993.1"/>
    </source>
</evidence>
<feature type="compositionally biased region" description="Basic and acidic residues" evidence="1">
    <location>
        <begin position="579"/>
        <end position="602"/>
    </location>
</feature>
<dbReference type="SUPFAM" id="SSF58113">
    <property type="entry name" value="Apolipoprotein A-I"/>
    <property type="match status" value="1"/>
</dbReference>
<feature type="compositionally biased region" description="Polar residues" evidence="1">
    <location>
        <begin position="958"/>
        <end position="973"/>
    </location>
</feature>
<feature type="region of interest" description="Disordered" evidence="1">
    <location>
        <begin position="1336"/>
        <end position="1388"/>
    </location>
</feature>
<feature type="compositionally biased region" description="Basic and acidic residues" evidence="1">
    <location>
        <begin position="1074"/>
        <end position="1096"/>
    </location>
</feature>
<evidence type="ECO:0000313" key="4">
    <source>
        <dbReference type="Proteomes" id="UP001530400"/>
    </source>
</evidence>
<reference evidence="3 4" key="1">
    <citation type="submission" date="2024-10" db="EMBL/GenBank/DDBJ databases">
        <title>Updated reference genomes for cyclostephanoid diatoms.</title>
        <authorList>
            <person name="Roberts W.R."/>
            <person name="Alverson A.J."/>
        </authorList>
    </citation>
    <scope>NUCLEOTIDE SEQUENCE [LARGE SCALE GENOMIC DNA]</scope>
    <source>
        <strain evidence="3 4">AJA010-31</strain>
    </source>
</reference>
<feature type="compositionally biased region" description="Basic and acidic residues" evidence="1">
    <location>
        <begin position="1204"/>
        <end position="1221"/>
    </location>
</feature>
<feature type="region of interest" description="Disordered" evidence="1">
    <location>
        <begin position="61"/>
        <end position="255"/>
    </location>
</feature>
<gene>
    <name evidence="3" type="ORF">ACHAWO_002047</name>
</gene>
<feature type="compositionally biased region" description="Polar residues" evidence="1">
    <location>
        <begin position="1291"/>
        <end position="1314"/>
    </location>
</feature>
<organism evidence="3 4">
    <name type="scientific">Cyclotella atomus</name>
    <dbReference type="NCBI Taxonomy" id="382360"/>
    <lineage>
        <taxon>Eukaryota</taxon>
        <taxon>Sar</taxon>
        <taxon>Stramenopiles</taxon>
        <taxon>Ochrophyta</taxon>
        <taxon>Bacillariophyta</taxon>
        <taxon>Coscinodiscophyceae</taxon>
        <taxon>Thalassiosirophycidae</taxon>
        <taxon>Stephanodiscales</taxon>
        <taxon>Stephanodiscaceae</taxon>
        <taxon>Cyclotella</taxon>
    </lineage>
</organism>
<feature type="compositionally biased region" description="Basic and acidic residues" evidence="1">
    <location>
        <begin position="1104"/>
        <end position="1121"/>
    </location>
</feature>
<evidence type="ECO:0000256" key="1">
    <source>
        <dbReference type="SAM" id="MobiDB-lite"/>
    </source>
</evidence>
<feature type="compositionally biased region" description="Pro residues" evidence="1">
    <location>
        <begin position="163"/>
        <end position="172"/>
    </location>
</feature>
<feature type="compositionally biased region" description="Basic and acidic residues" evidence="1">
    <location>
        <begin position="805"/>
        <end position="919"/>
    </location>
</feature>
<feature type="compositionally biased region" description="Basic and acidic residues" evidence="1">
    <location>
        <begin position="1185"/>
        <end position="1196"/>
    </location>
</feature>
<feature type="compositionally biased region" description="Basic and acidic residues" evidence="1">
    <location>
        <begin position="1375"/>
        <end position="1388"/>
    </location>
</feature>
<keyword evidence="2" id="KW-0732">Signal</keyword>
<name>A0ABD3PQ76_9STRA</name>
<comment type="caution">
    <text evidence="3">The sequence shown here is derived from an EMBL/GenBank/DDBJ whole genome shotgun (WGS) entry which is preliminary data.</text>
</comment>
<sequence length="1533" mass="162369">MSSDSNSSMHKMCTILLVLLTTQQAFGFSTPKTKTPISTQSLLSNIQVASTPRTPSALFMAEESEENEPSPATPEPEEDETEATTTGLIIPGFSDQVEVALEPPAKKKAEPPKKKEEPKKQEVKEVTKEEAISKAESAITEAKTGFNLSNPFAKSADKQQVTPKPPTPPSPPMAEKKLGDKDVSSLDLMKLARGETTAKAVEEKAEQKQVQATSEKSGGPSIPSLPKISLPFQNQKPKQPTPPPPPTDNDPISSAIGGALTGAALGLYTNVATDFLYDTDLPPIVPPAALGVAIAATAYTGANQPNLIGKLSSFVFGGPIRSVKNFFVKKVEDTVDNIKATPGRIVKSVEDKIDQTVEDIKATPGRIVDAIEDKIEETVDEIKATPGRVVEGIERKVEETVKEIEETVEEVISLPGKKLDELSAALGGKPEPKAEIPRPPPANTLPSEPKKSFLPPPDATLTLPSLSLPKIPEAEKKPVPPTPANQPQQPTPSLELPKISLPKVDISLPVSTPEKPKVTTPPPPKKEETKLPSLSLPSISIPKPEQPRTVASTPPPKPAKKKNDPYVFTEAALKEYIQKDKPAVTELDKQQEEERKRREAENARIAQLAGPLFPERSEDAPAVMSVPPKKVPTLSVPKISPAATKAPPKKQEAVKVPPVKGRPTFSLFGMGSAPPKPKTESASEAPIIARTTPTATAPRAVPTISKWKFDPSDNSISGFISGSSAFKDGEPITTSAIVGEASSNTVIRTKSGSRYFLGDEETSRGGGGIFGFLGGGGSGDDSVPVASPVSDNKSKAVDTLAVRLEAQRKRDEEKQRLAAEAESKKAEQEAARRRAADEAAAKREQQALARKQAEEESRRIAEEKKAAQEEARQQAAAKKAEQDAARQRAAEEARIKREKEAEAKRLAQEAARKKAEAAAKKVAAPKQQEDSPRPTEPRPTFSLFGLGGGAAAETESASTPVVKSQPVANTSSAPRGVPTISKWTLNSDNTISGFISGSSAFNNNDPVTTSAIVGQASSNTVVRTKSGSRYFLGEESASGGGGFSLFGGAKSPTLSVRPEPAKGSGPDKSAIQAEARRKADGEKKRLQKEANAKRAAEAAAKQAADGEKKRLQEETNAKRAAEAAAKQAAIEEKKRLQEEANAKRAAEAAAKQAAIEEKKRLQEEANAKRAAEAAAKQAAIEEKKRLQEEANAKRAAEAAAKQAAIEEKKRLQEEANAKRASEAAAKQAAQAEAKAKQQKKQQAEKAVGSAPRGVTISLFGFGQKSEDTDSTSSVAAPGGVPTISRWRQESDGSITGVISGSSAFKNGDPITTSPIRGKAVGGSVVTTKSGSKYFLSETGTPAKQTNKANDAAKARQLAAQKAEEKKQLMAAQAAEKQRQAEERKRLAEEKKAAELAAKKELAEKKKQEQAAKAKLAAKKAEAQSIVSNAKKSSTISLFGFGQNADESSASSAPVPTKKSPTLQVQQQTKPSAPSGVPTISGWKLNGDGSISGRISGSPNFKPGELITTSQIQKGRIESGSVVQTGSGSRYYLG</sequence>
<feature type="region of interest" description="Disordered" evidence="1">
    <location>
        <begin position="1185"/>
        <end position="1323"/>
    </location>
</feature>
<feature type="compositionally biased region" description="Low complexity" evidence="1">
    <location>
        <begin position="1486"/>
        <end position="1497"/>
    </location>
</feature>
<dbReference type="EMBL" id="JALLPJ020000512">
    <property type="protein sequence ID" value="KAL3789993.1"/>
    <property type="molecule type" value="Genomic_DNA"/>
</dbReference>
<protein>
    <submittedName>
        <fullName evidence="3">Uncharacterized protein</fullName>
    </submittedName>
</protein>
<feature type="compositionally biased region" description="Pro residues" evidence="1">
    <location>
        <begin position="239"/>
        <end position="248"/>
    </location>
</feature>
<dbReference type="Proteomes" id="UP001530400">
    <property type="component" value="Unassembled WGS sequence"/>
</dbReference>
<feature type="region of interest" description="Disordered" evidence="1">
    <location>
        <begin position="758"/>
        <end position="981"/>
    </location>
</feature>
<feature type="compositionally biased region" description="Low complexity" evidence="1">
    <location>
        <begin position="208"/>
        <end position="238"/>
    </location>
</feature>
<keyword evidence="4" id="KW-1185">Reference proteome</keyword>
<feature type="compositionally biased region" description="Basic and acidic residues" evidence="1">
    <location>
        <begin position="104"/>
        <end position="133"/>
    </location>
</feature>
<feature type="compositionally biased region" description="Polar residues" evidence="1">
    <location>
        <begin position="1444"/>
        <end position="1471"/>
    </location>
</feature>
<feature type="compositionally biased region" description="Low complexity" evidence="1">
    <location>
        <begin position="531"/>
        <end position="543"/>
    </location>
</feature>
<feature type="compositionally biased region" description="Gly residues" evidence="1">
    <location>
        <begin position="764"/>
        <end position="779"/>
    </location>
</feature>
<feature type="compositionally biased region" description="Low complexity" evidence="1">
    <location>
        <begin position="1222"/>
        <end position="1232"/>
    </location>
</feature>
<proteinExistence type="predicted"/>
<feature type="compositionally biased region" description="Polar residues" evidence="1">
    <location>
        <begin position="1337"/>
        <end position="1348"/>
    </location>
</feature>
<feature type="region of interest" description="Disordered" evidence="1">
    <location>
        <begin position="1441"/>
        <end position="1504"/>
    </location>
</feature>
<feature type="region of interest" description="Disordered" evidence="1">
    <location>
        <begin position="427"/>
        <end position="564"/>
    </location>
</feature>
<feature type="compositionally biased region" description="Low complexity" evidence="1">
    <location>
        <begin position="685"/>
        <end position="699"/>
    </location>
</feature>
<accession>A0ABD3PQ76</accession>
<feature type="chain" id="PRO_5044757255" evidence="2">
    <location>
        <begin position="28"/>
        <end position="1533"/>
    </location>
</feature>